<comment type="caution">
    <text evidence="1">The sequence shown here is derived from an EMBL/GenBank/DDBJ whole genome shotgun (WGS) entry which is preliminary data.</text>
</comment>
<protein>
    <submittedName>
        <fullName evidence="1">Uncharacterized protein</fullName>
    </submittedName>
</protein>
<organism evidence="1 2">
    <name type="scientific">Naganishia adeliensis</name>
    <dbReference type="NCBI Taxonomy" id="92952"/>
    <lineage>
        <taxon>Eukaryota</taxon>
        <taxon>Fungi</taxon>
        <taxon>Dikarya</taxon>
        <taxon>Basidiomycota</taxon>
        <taxon>Agaricomycotina</taxon>
        <taxon>Tremellomycetes</taxon>
        <taxon>Filobasidiales</taxon>
        <taxon>Filobasidiaceae</taxon>
        <taxon>Naganishia</taxon>
    </lineage>
</organism>
<name>A0ACC2UZJ7_9TREE</name>
<dbReference type="EMBL" id="JASBWS010000175">
    <property type="protein sequence ID" value="KAJ9092407.1"/>
    <property type="molecule type" value="Genomic_DNA"/>
</dbReference>
<evidence type="ECO:0000313" key="2">
    <source>
        <dbReference type="Proteomes" id="UP001230649"/>
    </source>
</evidence>
<sequence>MSQVATEHTCFRPALPVLPLGYKFDTDYPLQLVPFGPFAAILKPIGECKKCYIYASTHFHLSVMNKVSAQRTVVSAAAQALGGFAENAGNVNSCMHSMSDELHPPIGRKGRRVAFILNHEARRGTATRRPRLSYVIKYSICNDPRLSRKVRLSGTRLREYPGAMSLLQTYWYGNKPQGINTPFIRSVLTRLTPFANSAIWNKLPIDEALLLHYLHQGGKLEEWRAGMTIKQYLDSRRDSS</sequence>
<accession>A0ACC2UZJ7</accession>
<dbReference type="Proteomes" id="UP001230649">
    <property type="component" value="Unassembled WGS sequence"/>
</dbReference>
<gene>
    <name evidence="1" type="ORF">QFC20_007380</name>
</gene>
<reference evidence="1" key="1">
    <citation type="submission" date="2023-04" db="EMBL/GenBank/DDBJ databases">
        <title>Draft Genome sequencing of Naganishia species isolated from polar environments using Oxford Nanopore Technology.</title>
        <authorList>
            <person name="Leo P."/>
            <person name="Venkateswaran K."/>
        </authorList>
    </citation>
    <scope>NUCLEOTIDE SEQUENCE</scope>
    <source>
        <strain evidence="1">MNA-CCFEE 5262</strain>
    </source>
</reference>
<proteinExistence type="predicted"/>
<keyword evidence="2" id="KW-1185">Reference proteome</keyword>
<evidence type="ECO:0000313" key="1">
    <source>
        <dbReference type="EMBL" id="KAJ9092407.1"/>
    </source>
</evidence>